<dbReference type="EMBL" id="CAJVQB010004778">
    <property type="protein sequence ID" value="CAG8645327.1"/>
    <property type="molecule type" value="Genomic_DNA"/>
</dbReference>
<keyword evidence="3" id="KW-1185">Reference proteome</keyword>
<evidence type="ECO:0000256" key="1">
    <source>
        <dbReference type="SAM" id="MobiDB-lite"/>
    </source>
</evidence>
<feature type="compositionally biased region" description="Basic and acidic residues" evidence="1">
    <location>
        <begin position="38"/>
        <end position="54"/>
    </location>
</feature>
<sequence>MNDDYKYKDRKNKQKVFSKPRKRPTISKVSKLRYALESPKEKDRQLETKKEEIKNQQKSMNMDFYNENYKRYREESLMIFTCENRKEPRERNRRNRPNDPSLENDIPKELIESLTIVLDRANTMGLNSQNTEIDNIKSEIDSSAKNESIKIDMRKDDILYIIWNLKPIEDDRMDVQYDPRISRQDKLDLVKNTQSTKDIKDNIPIEEGYRKFIEIENKIIINKAESNIATYHSRDEISLEKAYEDWKKRINRRQIDDDTNKVKKNEHEAFKSYERPTEPNERT</sequence>
<organism evidence="2 3">
    <name type="scientific">Gigaspora margarita</name>
    <dbReference type="NCBI Taxonomy" id="4874"/>
    <lineage>
        <taxon>Eukaryota</taxon>
        <taxon>Fungi</taxon>
        <taxon>Fungi incertae sedis</taxon>
        <taxon>Mucoromycota</taxon>
        <taxon>Glomeromycotina</taxon>
        <taxon>Glomeromycetes</taxon>
        <taxon>Diversisporales</taxon>
        <taxon>Gigasporaceae</taxon>
        <taxon>Gigaspora</taxon>
    </lineage>
</organism>
<evidence type="ECO:0000313" key="2">
    <source>
        <dbReference type="EMBL" id="CAG8645327.1"/>
    </source>
</evidence>
<evidence type="ECO:0000313" key="3">
    <source>
        <dbReference type="Proteomes" id="UP000789901"/>
    </source>
</evidence>
<feature type="region of interest" description="Disordered" evidence="1">
    <location>
        <begin position="35"/>
        <end position="54"/>
    </location>
</feature>
<proteinExistence type="predicted"/>
<feature type="compositionally biased region" description="Basic residues" evidence="1">
    <location>
        <begin position="8"/>
        <end position="25"/>
    </location>
</feature>
<accession>A0ABN7URZ3</accession>
<dbReference type="Proteomes" id="UP000789901">
    <property type="component" value="Unassembled WGS sequence"/>
</dbReference>
<protein>
    <submittedName>
        <fullName evidence="2">41002_t:CDS:1</fullName>
    </submittedName>
</protein>
<comment type="caution">
    <text evidence="2">The sequence shown here is derived from an EMBL/GenBank/DDBJ whole genome shotgun (WGS) entry which is preliminary data.</text>
</comment>
<name>A0ABN7URZ3_GIGMA</name>
<reference evidence="2 3" key="1">
    <citation type="submission" date="2021-06" db="EMBL/GenBank/DDBJ databases">
        <authorList>
            <person name="Kallberg Y."/>
            <person name="Tangrot J."/>
            <person name="Rosling A."/>
        </authorList>
    </citation>
    <scope>NUCLEOTIDE SEQUENCE [LARGE SCALE GENOMIC DNA]</scope>
    <source>
        <strain evidence="2 3">120-4 pot B 10/14</strain>
    </source>
</reference>
<feature type="region of interest" description="Disordered" evidence="1">
    <location>
        <begin position="255"/>
        <end position="283"/>
    </location>
</feature>
<gene>
    <name evidence="2" type="ORF">GMARGA_LOCUS9065</name>
</gene>
<feature type="region of interest" description="Disordered" evidence="1">
    <location>
        <begin position="1"/>
        <end position="27"/>
    </location>
</feature>